<comment type="caution">
    <text evidence="1">The sequence shown here is derived from an EMBL/GenBank/DDBJ whole genome shotgun (WGS) entry which is preliminary data.</text>
</comment>
<sequence length="179" mass="18547">MLSLLLAAVIAAPGPQAVQATLQSCAMEGGRWVCRYAVPDIEIVPLPGNDVVADAPAAILGVRPADVPSTGEVAPPAVTVPTTAAAERRTVPLDAGILTEREQRLVARCADAPWYAVCLPDDRRAARTLKEKQDAFLAVRSAVTARLATQDCDGAVKAALDGGYLDLAGQARGFCSAAD</sequence>
<dbReference type="EMBL" id="NCEB01000041">
    <property type="protein sequence ID" value="OYX30610.1"/>
    <property type="molecule type" value="Genomic_DNA"/>
</dbReference>
<organism evidence="1 2">
    <name type="scientific">Brevundimonas subvibrioides</name>
    <dbReference type="NCBI Taxonomy" id="74313"/>
    <lineage>
        <taxon>Bacteria</taxon>
        <taxon>Pseudomonadati</taxon>
        <taxon>Pseudomonadota</taxon>
        <taxon>Alphaproteobacteria</taxon>
        <taxon>Caulobacterales</taxon>
        <taxon>Caulobacteraceae</taxon>
        <taxon>Brevundimonas</taxon>
    </lineage>
</organism>
<dbReference type="AlphaFoldDB" id="A0A258FDH3"/>
<reference evidence="1 2" key="1">
    <citation type="submission" date="2017-03" db="EMBL/GenBank/DDBJ databases">
        <title>Lifting the veil on microbial sulfur biogeochemistry in mining wastewaters.</title>
        <authorList>
            <person name="Kantor R.S."/>
            <person name="Colenbrander Nelson T."/>
            <person name="Marshall S."/>
            <person name="Bennett D."/>
            <person name="Apte S."/>
            <person name="Camacho D."/>
            <person name="Thomas B.C."/>
            <person name="Warren L.A."/>
            <person name="Banfield J.F."/>
        </authorList>
    </citation>
    <scope>NUCLEOTIDE SEQUENCE [LARGE SCALE GENOMIC DNA]</scope>
    <source>
        <strain evidence="1">32-69-9</strain>
    </source>
</reference>
<accession>A0A258FDH3</accession>
<dbReference type="Proteomes" id="UP000215595">
    <property type="component" value="Unassembled WGS sequence"/>
</dbReference>
<proteinExistence type="predicted"/>
<gene>
    <name evidence="1" type="ORF">B7Z01_14065</name>
</gene>
<evidence type="ECO:0000313" key="1">
    <source>
        <dbReference type="EMBL" id="OYX30610.1"/>
    </source>
</evidence>
<protein>
    <submittedName>
        <fullName evidence="1">Uncharacterized protein</fullName>
    </submittedName>
</protein>
<name>A0A258FDH3_9CAUL</name>
<evidence type="ECO:0000313" key="2">
    <source>
        <dbReference type="Proteomes" id="UP000215595"/>
    </source>
</evidence>